<reference evidence="2 3" key="1">
    <citation type="journal article" date="2016" name="Sci. Rep.">
        <title>Insights into Adaptations to a Near-Obligate Nematode Endoparasitic Lifestyle from the Finished Genome of Drechmeria coniospora.</title>
        <authorList>
            <person name="Zhang L."/>
            <person name="Zhou Z."/>
            <person name="Guo Q."/>
            <person name="Fokkens L."/>
            <person name="Miskei M."/>
            <person name="Pocsi I."/>
            <person name="Zhang W."/>
            <person name="Chen M."/>
            <person name="Wang L."/>
            <person name="Sun Y."/>
            <person name="Donzelli B.G."/>
            <person name="Gibson D.M."/>
            <person name="Nelson D.R."/>
            <person name="Luo J.G."/>
            <person name="Rep M."/>
            <person name="Liu H."/>
            <person name="Yang S."/>
            <person name="Wang J."/>
            <person name="Krasnoff S.B."/>
            <person name="Xu Y."/>
            <person name="Molnar I."/>
            <person name="Lin M."/>
        </authorList>
    </citation>
    <scope>NUCLEOTIDE SEQUENCE [LARGE SCALE GENOMIC DNA]</scope>
    <source>
        <strain evidence="2 3">ARSEF 6962</strain>
    </source>
</reference>
<dbReference type="GeneID" id="63716728"/>
<dbReference type="InterPro" id="IPR052999">
    <property type="entry name" value="PTS1_Protein"/>
</dbReference>
<sequence>MRGRDSTAADQSYLSPAPPTRPRAPRGGTSKQQPQQQVERMARLPASLMALVNAPFARAGPVAAPRAMADVYRAVADEASRSRLGAEPWLAISAADEKANSQTQAAATFTLNSPDALAVLFDVATSDGNRRLAGDRRRQREPGPEQARPQERARSRERKQAHHQAQGQLPTAELMREVGLKCISFNGIPRTINCLNAFHAHLPTDVAAQLGTRPSRQPTEENLDAVAARGRHLWDSIYAPFQDKLLAKLALAHPDLPVHILHSHYGPLLSDPPASDGASSSHLGRVLTSIVAIACLRAQTGVGPQVLSHLFGLRKAWEDGTWKDGPALDEEAVRWLAGDKGNEWILRSVDRIVDALAGGNSAASPKL</sequence>
<evidence type="ECO:0000256" key="1">
    <source>
        <dbReference type="SAM" id="MobiDB-lite"/>
    </source>
</evidence>
<dbReference type="InterPro" id="IPR029032">
    <property type="entry name" value="AhpD-like"/>
</dbReference>
<dbReference type="EMBL" id="LAYC01000002">
    <property type="protein sequence ID" value="KYK57078.1"/>
    <property type="molecule type" value="Genomic_DNA"/>
</dbReference>
<proteinExistence type="predicted"/>
<organism evidence="2 3">
    <name type="scientific">Drechmeria coniospora</name>
    <name type="common">Nematophagous fungus</name>
    <name type="synonym">Meria coniospora</name>
    <dbReference type="NCBI Taxonomy" id="98403"/>
    <lineage>
        <taxon>Eukaryota</taxon>
        <taxon>Fungi</taxon>
        <taxon>Dikarya</taxon>
        <taxon>Ascomycota</taxon>
        <taxon>Pezizomycotina</taxon>
        <taxon>Sordariomycetes</taxon>
        <taxon>Hypocreomycetidae</taxon>
        <taxon>Hypocreales</taxon>
        <taxon>Ophiocordycipitaceae</taxon>
        <taxon>Drechmeria</taxon>
    </lineage>
</organism>
<keyword evidence="3" id="KW-1185">Reference proteome</keyword>
<accession>A0A151GJ19</accession>
<dbReference type="InParanoid" id="A0A151GJ19"/>
<dbReference type="SUPFAM" id="SSF69118">
    <property type="entry name" value="AhpD-like"/>
    <property type="match status" value="1"/>
</dbReference>
<gene>
    <name evidence="2" type="ORF">DCS_04085</name>
</gene>
<feature type="region of interest" description="Disordered" evidence="1">
    <location>
        <begin position="1"/>
        <end position="39"/>
    </location>
</feature>
<dbReference type="STRING" id="98403.A0A151GJ19"/>
<dbReference type="Gene3D" id="1.20.1290.10">
    <property type="entry name" value="AhpD-like"/>
    <property type="match status" value="1"/>
</dbReference>
<dbReference type="RefSeq" id="XP_040656430.1">
    <property type="nucleotide sequence ID" value="XM_040801397.1"/>
</dbReference>
<name>A0A151GJ19_DRECN</name>
<dbReference type="Proteomes" id="UP000076580">
    <property type="component" value="Chromosome 02"/>
</dbReference>
<feature type="compositionally biased region" description="Basic and acidic residues" evidence="1">
    <location>
        <begin position="130"/>
        <end position="154"/>
    </location>
</feature>
<feature type="region of interest" description="Disordered" evidence="1">
    <location>
        <begin position="130"/>
        <end position="171"/>
    </location>
</feature>
<dbReference type="PANTHER" id="PTHR28180:SF2">
    <property type="entry name" value="PEROXISOMAL PROTEIN 2"/>
    <property type="match status" value="1"/>
</dbReference>
<dbReference type="AlphaFoldDB" id="A0A151GJ19"/>
<protein>
    <submittedName>
        <fullName evidence="2">Putative mitochondrial protein</fullName>
    </submittedName>
</protein>
<comment type="caution">
    <text evidence="2">The sequence shown here is derived from an EMBL/GenBank/DDBJ whole genome shotgun (WGS) entry which is preliminary data.</text>
</comment>
<dbReference type="PANTHER" id="PTHR28180">
    <property type="entry name" value="CONSERVED MITOCHONDRIAL PROTEIN-RELATED"/>
    <property type="match status" value="1"/>
</dbReference>
<evidence type="ECO:0000313" key="2">
    <source>
        <dbReference type="EMBL" id="KYK57078.1"/>
    </source>
</evidence>
<evidence type="ECO:0000313" key="3">
    <source>
        <dbReference type="Proteomes" id="UP000076580"/>
    </source>
</evidence>